<dbReference type="Gene3D" id="3.90.220.20">
    <property type="entry name" value="DNA methylase specificity domains"/>
    <property type="match status" value="2"/>
</dbReference>
<dbReference type="EC" id="3.1.21.3" evidence="6"/>
<keyword evidence="4" id="KW-0175">Coiled coil</keyword>
<evidence type="ECO:0000256" key="3">
    <source>
        <dbReference type="ARBA" id="ARBA00023125"/>
    </source>
</evidence>
<evidence type="ECO:0000256" key="1">
    <source>
        <dbReference type="ARBA" id="ARBA00010923"/>
    </source>
</evidence>
<evidence type="ECO:0000259" key="5">
    <source>
        <dbReference type="Pfam" id="PF01420"/>
    </source>
</evidence>
<keyword evidence="2" id="KW-0680">Restriction system</keyword>
<dbReference type="PANTHER" id="PTHR43140">
    <property type="entry name" value="TYPE-1 RESTRICTION ENZYME ECOKI SPECIFICITY PROTEIN"/>
    <property type="match status" value="1"/>
</dbReference>
<evidence type="ECO:0000313" key="7">
    <source>
        <dbReference type="Proteomes" id="UP000533637"/>
    </source>
</evidence>
<comment type="similarity">
    <text evidence="1">Belongs to the type-I restriction system S methylase family.</text>
</comment>
<dbReference type="InterPro" id="IPR000055">
    <property type="entry name" value="Restrct_endonuc_typeI_TRD"/>
</dbReference>
<organism evidence="6 7">
    <name type="scientific">Parabacteroides faecis</name>
    <dbReference type="NCBI Taxonomy" id="1217282"/>
    <lineage>
        <taxon>Bacteria</taxon>
        <taxon>Pseudomonadati</taxon>
        <taxon>Bacteroidota</taxon>
        <taxon>Bacteroidia</taxon>
        <taxon>Bacteroidales</taxon>
        <taxon>Tannerellaceae</taxon>
        <taxon>Parabacteroides</taxon>
    </lineage>
</organism>
<proteinExistence type="inferred from homology"/>
<keyword evidence="6" id="KW-0378">Hydrolase</keyword>
<keyword evidence="7" id="KW-1185">Reference proteome</keyword>
<dbReference type="EMBL" id="JACHOC010000011">
    <property type="protein sequence ID" value="MBB4624668.1"/>
    <property type="molecule type" value="Genomic_DNA"/>
</dbReference>
<keyword evidence="3" id="KW-0238">DNA-binding</keyword>
<feature type="domain" description="Type I restriction modification DNA specificity" evidence="5">
    <location>
        <begin position="178"/>
        <end position="347"/>
    </location>
</feature>
<dbReference type="Pfam" id="PF01420">
    <property type="entry name" value="Methylase_S"/>
    <property type="match status" value="2"/>
</dbReference>
<dbReference type="PANTHER" id="PTHR43140:SF1">
    <property type="entry name" value="TYPE I RESTRICTION ENZYME ECOKI SPECIFICITY SUBUNIT"/>
    <property type="match status" value="1"/>
</dbReference>
<dbReference type="CDD" id="cd17282">
    <property type="entry name" value="RMtype1_S_Eco16444ORF1681_TRD1-CR1_like"/>
    <property type="match status" value="1"/>
</dbReference>
<comment type="caution">
    <text evidence="6">The sequence shown here is derived from an EMBL/GenBank/DDBJ whole genome shotgun (WGS) entry which is preliminary data.</text>
</comment>
<evidence type="ECO:0000313" key="6">
    <source>
        <dbReference type="EMBL" id="MBB4624668.1"/>
    </source>
</evidence>
<sequence>MMKEGWVRKKIKDICDKASSNIVQNKVMDNNGDYPLYGASGFVKCLDFYHRDEPYIGIVKDGSGVGRVNVYPAYSSLVGTMQYVIPKNGFLLGYIKYVLQSLNLAHFASGAAIPHIYFKDYGECTVLIPPLSEQESIVAELDKLNEILAKKQEQLKELERLGLAIFYDMFGDPILNEKNWEMVPFSYVGTFGRGVSKHRPRNAEKLLGGTVPLIQTGDVARANMYITEYVSTYSEFGVAQSKIWKSGTLCITIAATIGKCAILTFDACFPDSVVGFVANSRVCNEYVYYIFGSIQGVLEENAPAVAQKNINLATLNALKIPLPPLDAQKEFVNKILRIEKQKQKIKQSIVEVQQLLDYTMNKYFG</sequence>
<name>A0ABR6KTG0_9BACT</name>
<evidence type="ECO:0000256" key="2">
    <source>
        <dbReference type="ARBA" id="ARBA00022747"/>
    </source>
</evidence>
<dbReference type="RefSeq" id="WP_183672233.1">
    <property type="nucleotide sequence ID" value="NZ_BMPB01000015.1"/>
</dbReference>
<dbReference type="InterPro" id="IPR051212">
    <property type="entry name" value="Type-I_RE_S_subunit"/>
</dbReference>
<accession>A0ABR6KTG0</accession>
<dbReference type="GO" id="GO:0009035">
    <property type="term" value="F:type I site-specific deoxyribonuclease activity"/>
    <property type="evidence" value="ECO:0007669"/>
    <property type="project" value="UniProtKB-EC"/>
</dbReference>
<dbReference type="InterPro" id="IPR044946">
    <property type="entry name" value="Restrct_endonuc_typeI_TRD_sf"/>
</dbReference>
<protein>
    <submittedName>
        <fullName evidence="6">Type I restriction enzyme S subunit</fullName>
        <ecNumber evidence="6">3.1.21.3</ecNumber>
    </submittedName>
</protein>
<feature type="coiled-coil region" evidence="4">
    <location>
        <begin position="134"/>
        <end position="161"/>
    </location>
</feature>
<evidence type="ECO:0000256" key="4">
    <source>
        <dbReference type="SAM" id="Coils"/>
    </source>
</evidence>
<dbReference type="Proteomes" id="UP000533637">
    <property type="component" value="Unassembled WGS sequence"/>
</dbReference>
<dbReference type="SUPFAM" id="SSF116734">
    <property type="entry name" value="DNA methylase specificity domain"/>
    <property type="match status" value="2"/>
</dbReference>
<gene>
    <name evidence="6" type="ORF">GGQ57_004612</name>
</gene>
<reference evidence="6 7" key="1">
    <citation type="submission" date="2020-08" db="EMBL/GenBank/DDBJ databases">
        <title>Genomic Encyclopedia of Type Strains, Phase IV (KMG-IV): sequencing the most valuable type-strain genomes for metagenomic binning, comparative biology and taxonomic classification.</title>
        <authorList>
            <person name="Goeker M."/>
        </authorList>
    </citation>
    <scope>NUCLEOTIDE SEQUENCE [LARGE SCALE GENOMIC DNA]</scope>
    <source>
        <strain evidence="6 7">DSM 102983</strain>
    </source>
</reference>
<feature type="domain" description="Type I restriction modification DNA specificity" evidence="5">
    <location>
        <begin position="4"/>
        <end position="159"/>
    </location>
</feature>